<dbReference type="InterPro" id="IPR007838">
    <property type="entry name" value="Cell_div_ZapA-like"/>
</dbReference>
<dbReference type="GeneID" id="57569878"/>
<dbReference type="HOGENOM" id="CLU_2234521_0_0_5"/>
<dbReference type="AlphaFoldDB" id="D5AY26"/>
<dbReference type="Proteomes" id="UP000006931">
    <property type="component" value="Chromosome"/>
</dbReference>
<evidence type="ECO:0008006" key="3">
    <source>
        <dbReference type="Google" id="ProtNLM"/>
    </source>
</evidence>
<dbReference type="KEGG" id="rpq:rpr22_CDS738"/>
<dbReference type="InterPro" id="IPR036192">
    <property type="entry name" value="Cell_div_ZapA-like_sf"/>
</dbReference>
<dbReference type="InterPro" id="IPR042233">
    <property type="entry name" value="Cell_div_ZapA_N"/>
</dbReference>
<dbReference type="Gene3D" id="3.30.160.880">
    <property type="entry name" value="Cell division protein ZapA protomer, N-terminal domain"/>
    <property type="match status" value="1"/>
</dbReference>
<protein>
    <recommendedName>
        <fullName evidence="3">Cell division protein ZapA</fullName>
    </recommendedName>
</protein>
<dbReference type="PATRIC" id="fig|449216.3.peg.779"/>
<evidence type="ECO:0000313" key="2">
    <source>
        <dbReference type="Proteomes" id="UP000006931"/>
    </source>
</evidence>
<dbReference type="SUPFAM" id="SSF102829">
    <property type="entry name" value="Cell division protein ZapA-like"/>
    <property type="match status" value="1"/>
</dbReference>
<proteinExistence type="predicted"/>
<sequence>MPIVTVTLNNKSFQLYCNNGDEEKVLSLADKLNDKIAEIKLSSPTASFDLLLVMASLNAQAEIAILTEKLYKNGFQNNNHEEEKFAETLTTIASYLENLARKMEK</sequence>
<dbReference type="RefSeq" id="WP_004596991.1">
    <property type="nucleotide sequence ID" value="NC_017560.1"/>
</dbReference>
<name>D5AY26_RICPP</name>
<evidence type="ECO:0000313" key="1">
    <source>
        <dbReference type="EMBL" id="ADE30315.1"/>
    </source>
</evidence>
<gene>
    <name evidence="1" type="ordered locus">rpr22_CDS738</name>
</gene>
<dbReference type="Pfam" id="PF05164">
    <property type="entry name" value="ZapA"/>
    <property type="match status" value="1"/>
</dbReference>
<dbReference type="EMBL" id="CP001584">
    <property type="protein sequence ID" value="ADE30315.1"/>
    <property type="molecule type" value="Genomic_DNA"/>
</dbReference>
<dbReference type="SMR" id="D5AY26"/>
<accession>D5AY26</accession>
<reference evidence="1 2" key="1">
    <citation type="journal article" date="2010" name="Genome Res.">
        <title>Genomic, proteomic, and transcriptomic analysis of virulent and avirulent Rickettsia prowazekii reveals its adaptive mutation capabilities.</title>
        <authorList>
            <person name="Bechah Y."/>
            <person name="El Karkouri K."/>
            <person name="Mediannikov O."/>
            <person name="Leroy Q."/>
            <person name="Pelletier N."/>
            <person name="Robert C."/>
            <person name="Medigue C."/>
            <person name="Mege J.L."/>
            <person name="Raoult D."/>
        </authorList>
    </citation>
    <scope>NUCLEOTIDE SEQUENCE [LARGE SCALE GENOMIC DNA]</scope>
    <source>
        <strain evidence="1 2">Rp22</strain>
    </source>
</reference>
<organism evidence="1 2">
    <name type="scientific">Rickettsia prowazekii (strain Rp22)</name>
    <dbReference type="NCBI Taxonomy" id="449216"/>
    <lineage>
        <taxon>Bacteria</taxon>
        <taxon>Pseudomonadati</taxon>
        <taxon>Pseudomonadota</taxon>
        <taxon>Alphaproteobacteria</taxon>
        <taxon>Rickettsiales</taxon>
        <taxon>Rickettsiaceae</taxon>
        <taxon>Rickettsieae</taxon>
        <taxon>Rickettsia</taxon>
        <taxon>typhus group</taxon>
    </lineage>
</organism>